<name>K0S6N1_THAOC</name>
<reference evidence="1 2" key="1">
    <citation type="journal article" date="2012" name="Genome Biol.">
        <title>Genome and low-iron response of an oceanic diatom adapted to chronic iron limitation.</title>
        <authorList>
            <person name="Lommer M."/>
            <person name="Specht M."/>
            <person name="Roy A.S."/>
            <person name="Kraemer L."/>
            <person name="Andreson R."/>
            <person name="Gutowska M.A."/>
            <person name="Wolf J."/>
            <person name="Bergner S.V."/>
            <person name="Schilhabel M.B."/>
            <person name="Klostermeier U.C."/>
            <person name="Beiko R.G."/>
            <person name="Rosenstiel P."/>
            <person name="Hippler M."/>
            <person name="Laroche J."/>
        </authorList>
    </citation>
    <scope>NUCLEOTIDE SEQUENCE [LARGE SCALE GENOMIC DNA]</scope>
    <source>
        <strain evidence="1 2">CCMP1005</strain>
    </source>
</reference>
<dbReference type="AlphaFoldDB" id="K0S6N1"/>
<dbReference type="EMBL" id="AGNL01031106">
    <property type="protein sequence ID" value="EJK56556.1"/>
    <property type="molecule type" value="Genomic_DNA"/>
</dbReference>
<keyword evidence="2" id="KW-1185">Reference proteome</keyword>
<sequence>NEQSRECPERPNKGGQVQLWLQCPMRAGLHGHHDAADQGRRYERIPTGGVQGAGGVLLRSGDGGEGTLFFGQLVYLNCSPSNRFLLCLLMLRSRTLCLIRKTIHFRKEDIGEQSCPVGELCIIKSALYQYDDTPGKRVIGIQVEFVDACDGKVYINFLEVTYSGTSCEVSY</sequence>
<evidence type="ECO:0000313" key="1">
    <source>
        <dbReference type="EMBL" id="EJK56556.1"/>
    </source>
</evidence>
<gene>
    <name evidence="1" type="ORF">THAOC_23535</name>
</gene>
<proteinExistence type="predicted"/>
<feature type="non-terminal residue" evidence="1">
    <location>
        <position position="1"/>
    </location>
</feature>
<protein>
    <submittedName>
        <fullName evidence="1">Uncharacterized protein</fullName>
    </submittedName>
</protein>
<organism evidence="1 2">
    <name type="scientific">Thalassiosira oceanica</name>
    <name type="common">Marine diatom</name>
    <dbReference type="NCBI Taxonomy" id="159749"/>
    <lineage>
        <taxon>Eukaryota</taxon>
        <taxon>Sar</taxon>
        <taxon>Stramenopiles</taxon>
        <taxon>Ochrophyta</taxon>
        <taxon>Bacillariophyta</taxon>
        <taxon>Coscinodiscophyceae</taxon>
        <taxon>Thalassiosirophycidae</taxon>
        <taxon>Thalassiosirales</taxon>
        <taxon>Thalassiosiraceae</taxon>
        <taxon>Thalassiosira</taxon>
    </lineage>
</organism>
<evidence type="ECO:0000313" key="2">
    <source>
        <dbReference type="Proteomes" id="UP000266841"/>
    </source>
</evidence>
<comment type="caution">
    <text evidence="1">The sequence shown here is derived from an EMBL/GenBank/DDBJ whole genome shotgun (WGS) entry which is preliminary data.</text>
</comment>
<accession>K0S6N1</accession>
<dbReference type="Proteomes" id="UP000266841">
    <property type="component" value="Unassembled WGS sequence"/>
</dbReference>